<dbReference type="Pfam" id="PF14269">
    <property type="entry name" value="Arylsulfotran_2"/>
    <property type="match status" value="1"/>
</dbReference>
<dbReference type="PANTHER" id="PTHR35340">
    <property type="entry name" value="PQQ ENZYME REPEAT PROTEIN-RELATED"/>
    <property type="match status" value="1"/>
</dbReference>
<evidence type="ECO:0000313" key="3">
    <source>
        <dbReference type="Proteomes" id="UP001430377"/>
    </source>
</evidence>
<comment type="caution">
    <text evidence="2">The sequence shown here is derived from an EMBL/GenBank/DDBJ whole genome shotgun (WGS) entry which is preliminary data.</text>
</comment>
<accession>A0AAW4PRJ3</accession>
<dbReference type="Proteomes" id="UP001430377">
    <property type="component" value="Unassembled WGS sequence"/>
</dbReference>
<reference evidence="2 3" key="1">
    <citation type="submission" date="2021-06" db="EMBL/GenBank/DDBJ databases">
        <title>Halomicroarcula sp. a new haloarchaeum isolated from saline soil.</title>
        <authorList>
            <person name="Duran-Viseras A."/>
            <person name="Sanchez-Porro C."/>
            <person name="Ventosa A."/>
        </authorList>
    </citation>
    <scope>NUCLEOTIDE SEQUENCE [LARGE SCALE GENOMIC DNA]</scope>
    <source>
        <strain evidence="2 3">F13</strain>
    </source>
</reference>
<gene>
    <name evidence="2" type="ORF">EGH21_07045</name>
</gene>
<protein>
    <submittedName>
        <fullName evidence="2">Aryl-sulfate sulfotransferase</fullName>
    </submittedName>
</protein>
<dbReference type="InterPro" id="IPR011042">
    <property type="entry name" value="6-blade_b-propeller_TolB-like"/>
</dbReference>
<dbReference type="InterPro" id="IPR053143">
    <property type="entry name" value="Arylsulfate_ST"/>
</dbReference>
<dbReference type="InterPro" id="IPR039535">
    <property type="entry name" value="ASST-like"/>
</dbReference>
<dbReference type="AlphaFoldDB" id="A0AAW4PRJ3"/>
<dbReference type="Gene3D" id="2.120.10.30">
    <property type="entry name" value="TolB, C-terminal domain"/>
    <property type="match status" value="1"/>
</dbReference>
<organism evidence="2 3">
    <name type="scientific">Haloarcula rubra</name>
    <dbReference type="NCBI Taxonomy" id="2487747"/>
    <lineage>
        <taxon>Archaea</taxon>
        <taxon>Methanobacteriati</taxon>
        <taxon>Methanobacteriota</taxon>
        <taxon>Stenosarchaea group</taxon>
        <taxon>Halobacteria</taxon>
        <taxon>Halobacteriales</taxon>
        <taxon>Haloarculaceae</taxon>
        <taxon>Haloarcula</taxon>
    </lineage>
</organism>
<dbReference type="PANTHER" id="PTHR35340:SF5">
    <property type="entry name" value="ASST-DOMAIN-CONTAINING PROTEIN"/>
    <property type="match status" value="1"/>
</dbReference>
<dbReference type="SUPFAM" id="SSF63829">
    <property type="entry name" value="Calcium-dependent phosphotriesterase"/>
    <property type="match status" value="1"/>
</dbReference>
<evidence type="ECO:0000313" key="2">
    <source>
        <dbReference type="EMBL" id="MBX0322784.1"/>
    </source>
</evidence>
<evidence type="ECO:0000256" key="1">
    <source>
        <dbReference type="SAM" id="MobiDB-lite"/>
    </source>
</evidence>
<proteinExistence type="predicted"/>
<dbReference type="RefSeq" id="WP_220617764.1">
    <property type="nucleotide sequence ID" value="NZ_RKLR01000002.1"/>
</dbReference>
<feature type="region of interest" description="Disordered" evidence="1">
    <location>
        <begin position="32"/>
        <end position="51"/>
    </location>
</feature>
<name>A0AAW4PRJ3_9EURY</name>
<sequence length="451" mass="48216">MERATRGAALVALSCLLLVGTLAVGAATAPDRGVAGDGSEGATLVGSQGGGPGWHEKGSVYLVENGSIAWREDSADSYFDVTMLPNGTVMAGFMHSGYDSGCGPYEAPCTKTGFRIIDPDADGGPSVVSEYAFPVRTAKNSETHDVERLDSGEYLLSDMEHERVFTVEDGTVTWQWNASSFYDAPPDVTKRDWLHINDVDAVNETHYLVSVRNANQILLIERGEGVVEVINEDRGSDDSTCRVGGQLSDFDGDGDMRCGNPEVLNHQHNPQWLGEGAVLVADSDNDRVVELHREDGRWEPVWTLERAGGIDVHWPRDADRLDNGNTLVTDTLNKRVFEVTPNGTVVWSTGTPSDSPIPYEAERLPEGERVGAQLYGTADGAAGTGTATEAATGTGTATDGGRIPGLSLALVGVRAVAPWVPFWFGEAHLALSVVALLGVAAGSVDWYRQRD</sequence>
<keyword evidence="3" id="KW-1185">Reference proteome</keyword>
<dbReference type="EMBL" id="RKLR01000002">
    <property type="protein sequence ID" value="MBX0322784.1"/>
    <property type="molecule type" value="Genomic_DNA"/>
</dbReference>